<dbReference type="Pfam" id="PF00083">
    <property type="entry name" value="Sugar_tr"/>
    <property type="match status" value="2"/>
</dbReference>
<feature type="transmembrane region" description="Helical" evidence="8">
    <location>
        <begin position="201"/>
        <end position="219"/>
    </location>
</feature>
<dbReference type="PROSITE" id="PS00216">
    <property type="entry name" value="SUGAR_TRANSPORT_1"/>
    <property type="match status" value="2"/>
</dbReference>
<evidence type="ECO:0000256" key="1">
    <source>
        <dbReference type="ARBA" id="ARBA00004141"/>
    </source>
</evidence>
<keyword evidence="3" id="KW-0813">Transport</keyword>
<dbReference type="PANTHER" id="PTHR48022:SF68">
    <property type="entry name" value="MAJOR FACILITATOR SUPERFAMILY (MFS) PROFILE DOMAIN-CONTAINING PROTEIN-RELATED"/>
    <property type="match status" value="1"/>
</dbReference>
<feature type="transmembrane region" description="Helical" evidence="8">
    <location>
        <begin position="807"/>
        <end position="829"/>
    </location>
</feature>
<evidence type="ECO:0000256" key="2">
    <source>
        <dbReference type="ARBA" id="ARBA00010992"/>
    </source>
</evidence>
<comment type="caution">
    <text evidence="10">The sequence shown here is derived from an EMBL/GenBank/DDBJ whole genome shotgun (WGS) entry which is preliminary data.</text>
</comment>
<feature type="transmembrane region" description="Helical" evidence="8">
    <location>
        <begin position="169"/>
        <end position="189"/>
    </location>
</feature>
<feature type="transmembrane region" description="Helical" evidence="8">
    <location>
        <begin position="450"/>
        <end position="473"/>
    </location>
</feature>
<feature type="transmembrane region" description="Helical" evidence="8">
    <location>
        <begin position="358"/>
        <end position="377"/>
    </location>
</feature>
<dbReference type="GO" id="GO:0016020">
    <property type="term" value="C:membrane"/>
    <property type="evidence" value="ECO:0007669"/>
    <property type="project" value="UniProtKB-SubCell"/>
</dbReference>
<dbReference type="InterPro" id="IPR036259">
    <property type="entry name" value="MFS_trans_sf"/>
</dbReference>
<dbReference type="InterPro" id="IPR003663">
    <property type="entry name" value="Sugar/inositol_transpt"/>
</dbReference>
<keyword evidence="4 8" id="KW-0812">Transmembrane</keyword>
<reference evidence="10" key="1">
    <citation type="submission" date="2019-05" db="EMBL/GenBank/DDBJ databases">
        <authorList>
            <person name="Piombo E."/>
        </authorList>
    </citation>
    <scope>NUCLEOTIDE SEQUENCE</scope>
    <source>
        <strain evidence="10">C2S</strain>
    </source>
</reference>
<evidence type="ECO:0000256" key="7">
    <source>
        <dbReference type="SAM" id="MobiDB-lite"/>
    </source>
</evidence>
<proteinExistence type="inferred from homology"/>
<feature type="domain" description="Major facilitator superfamily (MFS) profile" evidence="9">
    <location>
        <begin position="560"/>
        <end position="991"/>
    </location>
</feature>
<name>A0A9Q9S1A8_FUSFU</name>
<evidence type="ECO:0000256" key="5">
    <source>
        <dbReference type="ARBA" id="ARBA00022989"/>
    </source>
</evidence>
<feature type="transmembrane region" description="Helical" evidence="8">
    <location>
        <begin position="655"/>
        <end position="677"/>
    </location>
</feature>
<feature type="transmembrane region" description="Helical" evidence="8">
    <location>
        <begin position="415"/>
        <end position="438"/>
    </location>
</feature>
<feature type="transmembrane region" description="Helical" evidence="8">
    <location>
        <begin position="144"/>
        <end position="163"/>
    </location>
</feature>
<feature type="transmembrane region" description="Helical" evidence="8">
    <location>
        <begin position="724"/>
        <end position="741"/>
    </location>
</feature>
<dbReference type="InterPro" id="IPR020846">
    <property type="entry name" value="MFS_dom"/>
</dbReference>
<organism evidence="10 11">
    <name type="scientific">Fusarium fujikuroi</name>
    <name type="common">Bakanae and foot rot disease fungus</name>
    <name type="synonym">Gibberella fujikuroi</name>
    <dbReference type="NCBI Taxonomy" id="5127"/>
    <lineage>
        <taxon>Eukaryota</taxon>
        <taxon>Fungi</taxon>
        <taxon>Dikarya</taxon>
        <taxon>Ascomycota</taxon>
        <taxon>Pezizomycotina</taxon>
        <taxon>Sordariomycetes</taxon>
        <taxon>Hypocreomycetidae</taxon>
        <taxon>Hypocreales</taxon>
        <taxon>Nectriaceae</taxon>
        <taxon>Fusarium</taxon>
        <taxon>Fusarium fujikuroi species complex</taxon>
    </lineage>
</organism>
<evidence type="ECO:0000313" key="10">
    <source>
        <dbReference type="EMBL" id="VTT82141.1"/>
    </source>
</evidence>
<accession>A0A9Q9S1A8</accession>
<dbReference type="InterPro" id="IPR005828">
    <property type="entry name" value="MFS_sugar_transport-like"/>
</dbReference>
<dbReference type="AlphaFoldDB" id="A0A9Q9S1A8"/>
<dbReference type="PRINTS" id="PR00171">
    <property type="entry name" value="SUGRTRNSPORT"/>
</dbReference>
<feature type="domain" description="Major facilitator superfamily (MFS) profile" evidence="9">
    <location>
        <begin position="61"/>
        <end position="507"/>
    </location>
</feature>
<evidence type="ECO:0000256" key="8">
    <source>
        <dbReference type="SAM" id="Phobius"/>
    </source>
</evidence>
<feature type="transmembrane region" description="Helical" evidence="8">
    <location>
        <begin position="556"/>
        <end position="573"/>
    </location>
</feature>
<feature type="transmembrane region" description="Helical" evidence="8">
    <location>
        <begin position="389"/>
        <end position="409"/>
    </location>
</feature>
<keyword evidence="6 8" id="KW-0472">Membrane</keyword>
<evidence type="ECO:0000256" key="6">
    <source>
        <dbReference type="ARBA" id="ARBA00023136"/>
    </source>
</evidence>
<feature type="transmembrane region" description="Helical" evidence="8">
    <location>
        <begin position="689"/>
        <end position="712"/>
    </location>
</feature>
<sequence>MAHPSDSKTPIDNPTRVDSHDHVETAFKHDELAAEAVAQGQALSGYENLTFWETVRTFKMASLLCLLAAFSAGADGYQIAMQASIIANKGFVQQFATAVNEEGEKFLASNIIATWSAGQNVGQVLGQIGISFVVARFGRKISMYTLWTILMSSVLAESLARAWPVWFGAKMLAGTGVGCLQATLLGYITEVSPTRVRGGMLMLYSFWWTLGSFCTHVALQRLNKTDPFNWLTPVYTQWGHIGVMAVIYVLLPESPSWCVTVGQEERAKKSIRFIYRGVENFDVNRHYELLALNVEHEKALAAEQRNESWMAIFKGTDGRRTITAMWTIVAQQFLGLALFGSFGTYFFQQAGLADPFQIKAITTSLQIIVVILAVFGVDKFGRRRMACCATSLMWISCLLVGIIGVAPQSGASTSVFVLFACFWNIGISANGAAGWGYIGEISSQRLRPYTSGFAASANSVTGLIMSVLTPYMVNSNKWDWKLKTGFFYAGVGLPWVIGTWLLVPETARRSPAELDELFEPLRSFLASIISSATELALITDSRSAIMSYFGLRGKPLSTLLSIVAATAFALQGYDQAVMNGLLTLDTFKHQFPQIKNSNIEGTAVAIYEVGCAIGALSCAFLGDVLGRRRTIFIAGCIVIMGVAIQSSSFSLGQLIASRVITGLGVGALTATIPMWVSECSSAKERGRRVLLQGFFAIGGIVVASWMEFGLYFIKDNQVNFRFPIAFQGLFAIIITSFVMFLPESPRWLIKQDRFEEAILVMAALEDLPDDSEVIREELSLIRDAYIEEQNQKVSVFTMGPERQFHRAVLAVGLAILAQMSGINIVTFYSTTIFQQQLNYSPTESRIFSASLQVWQFIAAGIALVLIDRFGRRKLLMAGALGMCVAQTSLAGLMSDLTNKSASEAAIFFYFVAMFFFPVGLFLLPFMYAAEISPLSIRAQITAISACANWLFNFLVAEVSPHALKNIGYKYYIVNQVLSTYIMVRLNSSALKHYFVNFADHASRPGKMFWSNPPRNILIPLVSMCLYFVHPHFSLDDLDMKQISRHIRDRDGDLFRFEVFHVPEASNVDCAQHYRDELKARGDVFEKVQEAEQAYKNWEDKETDAQYAAEREHDGKLAGLVSSQKGPLVAYHGVVYEYTDATCKHEDEEQPFNVVEIDPALTPNDYSPSEPERIGP</sequence>
<dbReference type="SUPFAM" id="SSF103473">
    <property type="entry name" value="MFS general substrate transporter"/>
    <property type="match status" value="2"/>
</dbReference>
<feature type="transmembrane region" description="Helical" evidence="8">
    <location>
        <begin position="324"/>
        <end position="346"/>
    </location>
</feature>
<feature type="transmembrane region" description="Helical" evidence="8">
    <location>
        <begin position="906"/>
        <end position="929"/>
    </location>
</feature>
<dbReference type="FunFam" id="1.20.1250.20:FF:000078">
    <property type="entry name" value="MFS maltose transporter, putative"/>
    <property type="match status" value="1"/>
</dbReference>
<feature type="transmembrane region" description="Helical" evidence="8">
    <location>
        <begin position="631"/>
        <end position="649"/>
    </location>
</feature>
<dbReference type="GO" id="GO:0005351">
    <property type="term" value="F:carbohydrate:proton symporter activity"/>
    <property type="evidence" value="ECO:0007669"/>
    <property type="project" value="TreeGrafter"/>
</dbReference>
<dbReference type="PROSITE" id="PS50850">
    <property type="entry name" value="MFS"/>
    <property type="match status" value="2"/>
</dbReference>
<feature type="transmembrane region" description="Helical" evidence="8">
    <location>
        <begin position="485"/>
        <end position="503"/>
    </location>
</feature>
<dbReference type="Proteomes" id="UP000760494">
    <property type="component" value="Unassembled WGS sequence"/>
</dbReference>
<evidence type="ECO:0000313" key="11">
    <source>
        <dbReference type="Proteomes" id="UP000760494"/>
    </source>
</evidence>
<dbReference type="PANTHER" id="PTHR48022">
    <property type="entry name" value="PLASTIDIC GLUCOSE TRANSPORTER 4"/>
    <property type="match status" value="1"/>
</dbReference>
<dbReference type="Gene3D" id="1.20.1250.20">
    <property type="entry name" value="MFS general substrate transporter like domains"/>
    <property type="match status" value="2"/>
</dbReference>
<feature type="transmembrane region" description="Helical" evidence="8">
    <location>
        <begin position="604"/>
        <end position="624"/>
    </location>
</feature>
<comment type="subcellular location">
    <subcellularLocation>
        <location evidence="1">Membrane</location>
        <topology evidence="1">Multi-pass membrane protein</topology>
    </subcellularLocation>
</comment>
<evidence type="ECO:0000256" key="3">
    <source>
        <dbReference type="ARBA" id="ARBA00022448"/>
    </source>
</evidence>
<gene>
    <name evidence="10" type="ORF">C2S_12343</name>
</gene>
<protein>
    <recommendedName>
        <fullName evidence="9">Major facilitator superfamily (MFS) profile domain-containing protein</fullName>
    </recommendedName>
</protein>
<evidence type="ECO:0000259" key="9">
    <source>
        <dbReference type="PROSITE" id="PS50850"/>
    </source>
</evidence>
<dbReference type="InterPro" id="IPR050360">
    <property type="entry name" value="MFS_Sugar_Transporters"/>
</dbReference>
<evidence type="ECO:0000256" key="4">
    <source>
        <dbReference type="ARBA" id="ARBA00022692"/>
    </source>
</evidence>
<keyword evidence="5 8" id="KW-1133">Transmembrane helix</keyword>
<feature type="transmembrane region" description="Helical" evidence="8">
    <location>
        <begin position="849"/>
        <end position="867"/>
    </location>
</feature>
<feature type="transmembrane region" description="Helical" evidence="8">
    <location>
        <begin position="239"/>
        <end position="262"/>
    </location>
</feature>
<comment type="similarity">
    <text evidence="2">Belongs to the major facilitator superfamily. Sugar transporter (TC 2.A.1.1) family.</text>
</comment>
<dbReference type="EMBL" id="CABFJX010000411">
    <property type="protein sequence ID" value="VTT82141.1"/>
    <property type="molecule type" value="Genomic_DNA"/>
</dbReference>
<dbReference type="InterPro" id="IPR005829">
    <property type="entry name" value="Sugar_transporter_CS"/>
</dbReference>
<dbReference type="NCBIfam" id="TIGR00879">
    <property type="entry name" value="SP"/>
    <property type="match status" value="1"/>
</dbReference>
<feature type="region of interest" description="Disordered" evidence="7">
    <location>
        <begin position="1146"/>
        <end position="1175"/>
    </location>
</feature>